<evidence type="ECO:0000313" key="1">
    <source>
        <dbReference type="EMBL" id="SLM11656.1"/>
    </source>
</evidence>
<dbReference type="AlphaFoldDB" id="A0A3P3XH26"/>
<accession>A0A3P3XH26</accession>
<sequence>MRHEALHFRHVVQLYERLKATKGHGVAIGAVARHLAEATYWVLTTKSAYREPNHTKCSTVVSSRKG</sequence>
<organism evidence="1">
    <name type="scientific">uncultured spirochete</name>
    <dbReference type="NCBI Taxonomy" id="156406"/>
    <lineage>
        <taxon>Bacteria</taxon>
        <taxon>Pseudomonadati</taxon>
        <taxon>Spirochaetota</taxon>
        <taxon>Spirochaetia</taxon>
        <taxon>Spirochaetales</taxon>
        <taxon>environmental samples</taxon>
    </lineage>
</organism>
<name>A0A3P3XH26_9SPIR</name>
<gene>
    <name evidence="1" type="ORF">SPIROBIBN47_210020</name>
</gene>
<reference evidence="1" key="1">
    <citation type="submission" date="2017-02" db="EMBL/GenBank/DDBJ databases">
        <authorList>
            <person name="Regsiter A."/>
            <person name="William W."/>
        </authorList>
    </citation>
    <scope>NUCLEOTIDE SEQUENCE</scope>
    <source>
        <strain evidence="1">Bib</strain>
    </source>
</reference>
<dbReference type="EMBL" id="FWDM01000014">
    <property type="protein sequence ID" value="SLM11656.1"/>
    <property type="molecule type" value="Genomic_DNA"/>
</dbReference>
<proteinExistence type="predicted"/>
<protein>
    <submittedName>
        <fullName evidence="1">Uncharacterized protein</fullName>
    </submittedName>
</protein>